<proteinExistence type="predicted"/>
<dbReference type="RefSeq" id="WP_149637189.1">
    <property type="nucleotide sequence ID" value="NZ_VNIP01000012.1"/>
</dbReference>
<evidence type="ECO:0000313" key="2">
    <source>
        <dbReference type="EMBL" id="KAA1177337.1"/>
    </source>
</evidence>
<name>A0A5B0VRU8_RHITR</name>
<dbReference type="EMBL" id="VNIP01000012">
    <property type="protein sequence ID" value="KAA1177337.1"/>
    <property type="molecule type" value="Genomic_DNA"/>
</dbReference>
<dbReference type="OrthoDB" id="7206808at2"/>
<organism evidence="2 3">
    <name type="scientific">Rhizobium tropici</name>
    <dbReference type="NCBI Taxonomy" id="398"/>
    <lineage>
        <taxon>Bacteria</taxon>
        <taxon>Pseudomonadati</taxon>
        <taxon>Pseudomonadota</taxon>
        <taxon>Alphaproteobacteria</taxon>
        <taxon>Hyphomicrobiales</taxon>
        <taxon>Rhizobiaceae</taxon>
        <taxon>Rhizobium/Agrobacterium group</taxon>
        <taxon>Rhizobium</taxon>
    </lineage>
</organism>
<dbReference type="Gene3D" id="3.10.620.30">
    <property type="match status" value="1"/>
</dbReference>
<dbReference type="Proteomes" id="UP000323608">
    <property type="component" value="Unassembled WGS sequence"/>
</dbReference>
<dbReference type="InterPro" id="IPR010319">
    <property type="entry name" value="Transglutaminase-like_Cys_pept"/>
</dbReference>
<gene>
    <name evidence="2" type="ORF">FP026_24445</name>
</gene>
<dbReference type="AlphaFoldDB" id="A0A5B0VRU8"/>
<feature type="signal peptide" evidence="1">
    <location>
        <begin position="1"/>
        <end position="24"/>
    </location>
</feature>
<evidence type="ECO:0000313" key="3">
    <source>
        <dbReference type="Proteomes" id="UP000323608"/>
    </source>
</evidence>
<protein>
    <submittedName>
        <fullName evidence="2">Uncharacterized protein</fullName>
    </submittedName>
</protein>
<evidence type="ECO:0000256" key="1">
    <source>
        <dbReference type="SAM" id="SignalP"/>
    </source>
</evidence>
<sequence length="135" mass="14939">MRSFLVAASFLFVAGLLFSTATTAKPVANITTMHPHQFAHVVTDASVPVGWTSFCKAQPAECEAGRKSEETIAIDSQHKEQLRQINSLVNREIQGVGDDDHYGIYKLGIINWWTYPDDGAGNCNDYVLLKKKLLV</sequence>
<reference evidence="2 3" key="1">
    <citation type="submission" date="2019-07" db="EMBL/GenBank/DDBJ databases">
        <title>The Draft Genome Sequence of Rhizobium tropici SARCC-755 Associated with Superior Nodulation on Pigeonpea (Cajanus cajan (L.) Millsp.).</title>
        <authorList>
            <person name="Bopape F.L."/>
            <person name="Hassen A.I."/>
            <person name="Swanevelder Z.H."/>
            <person name="Gwata E.T."/>
        </authorList>
    </citation>
    <scope>NUCLEOTIDE SEQUENCE [LARGE SCALE GENOMIC DNA]</scope>
    <source>
        <strain evidence="2 3">SARCC-755</strain>
    </source>
</reference>
<keyword evidence="1" id="KW-0732">Signal</keyword>
<dbReference type="Pfam" id="PF06035">
    <property type="entry name" value="Peptidase_C93"/>
    <property type="match status" value="1"/>
</dbReference>
<feature type="chain" id="PRO_5023147458" evidence="1">
    <location>
        <begin position="25"/>
        <end position="135"/>
    </location>
</feature>
<accession>A0A5B0VRU8</accession>
<comment type="caution">
    <text evidence="2">The sequence shown here is derived from an EMBL/GenBank/DDBJ whole genome shotgun (WGS) entry which is preliminary data.</text>
</comment>